<organism evidence="2 3">
    <name type="scientific">Crassostrea virginica</name>
    <name type="common">Eastern oyster</name>
    <dbReference type="NCBI Taxonomy" id="6565"/>
    <lineage>
        <taxon>Eukaryota</taxon>
        <taxon>Metazoa</taxon>
        <taxon>Spiralia</taxon>
        <taxon>Lophotrochozoa</taxon>
        <taxon>Mollusca</taxon>
        <taxon>Bivalvia</taxon>
        <taxon>Autobranchia</taxon>
        <taxon>Pteriomorphia</taxon>
        <taxon>Ostreida</taxon>
        <taxon>Ostreoidea</taxon>
        <taxon>Ostreidae</taxon>
        <taxon>Crassostrea</taxon>
    </lineage>
</organism>
<gene>
    <name evidence="3" type="primary">LOC111121381</name>
</gene>
<dbReference type="OrthoDB" id="6129155at2759"/>
<proteinExistence type="predicted"/>
<evidence type="ECO:0000313" key="3">
    <source>
        <dbReference type="RefSeq" id="XP_022318359.1"/>
    </source>
</evidence>
<keyword evidence="2" id="KW-1185">Reference proteome</keyword>
<accession>A0A8B8CT30</accession>
<evidence type="ECO:0000313" key="2">
    <source>
        <dbReference type="Proteomes" id="UP000694844"/>
    </source>
</evidence>
<evidence type="ECO:0000256" key="1">
    <source>
        <dbReference type="SAM" id="MobiDB-lite"/>
    </source>
</evidence>
<name>A0A8B8CT30_CRAVI</name>
<protein>
    <submittedName>
        <fullName evidence="3">Uncharacterized protein LOC111121381 isoform X1</fullName>
    </submittedName>
</protein>
<reference evidence="3" key="2">
    <citation type="submission" date="2025-08" db="UniProtKB">
        <authorList>
            <consortium name="RefSeq"/>
        </authorList>
    </citation>
    <scope>IDENTIFICATION</scope>
    <source>
        <tissue evidence="3">Whole sample</tissue>
    </source>
</reference>
<feature type="region of interest" description="Disordered" evidence="1">
    <location>
        <begin position="1"/>
        <end position="40"/>
    </location>
</feature>
<dbReference type="GeneID" id="111121381"/>
<feature type="compositionally biased region" description="Basic and acidic residues" evidence="1">
    <location>
        <begin position="27"/>
        <end position="37"/>
    </location>
</feature>
<sequence>MEDKSANDVPDKSSSSPDSHLEQLSMEARRRETEQIRKSFRNNAPLDLSFRRSKTLPPLTCKKELTGKIGANVEGSRPSLRTNRPVSPEYPCVIKRVNKGTPVKIDALLRSSEPIPHFIDRASKETPKQKYIAKSIQTWKNEIKKVVPQRPAFAISSDWVAPPADWDDRDHYVYSPRSMFYTNTKYVLHKDFIVSPEWISEKMKVSEFSPVYRTCALRYGWCS</sequence>
<dbReference type="RefSeq" id="XP_022318359.1">
    <property type="nucleotide sequence ID" value="XM_022462651.1"/>
</dbReference>
<reference evidence="2" key="1">
    <citation type="submission" date="2024-06" db="UniProtKB">
        <authorList>
            <consortium name="RefSeq"/>
        </authorList>
    </citation>
    <scope>NUCLEOTIDE SEQUENCE [LARGE SCALE GENOMIC DNA]</scope>
</reference>
<feature type="compositionally biased region" description="Basic and acidic residues" evidence="1">
    <location>
        <begin position="1"/>
        <end position="11"/>
    </location>
</feature>
<dbReference type="AlphaFoldDB" id="A0A8B8CT30"/>
<dbReference type="KEGG" id="cvn:111121381"/>
<dbReference type="Proteomes" id="UP000694844">
    <property type="component" value="Chromosome 1"/>
</dbReference>